<gene>
    <name evidence="2" type="ORF">D3Y57_14915</name>
</gene>
<dbReference type="RefSeq" id="WP_121153844.1">
    <property type="nucleotide sequence ID" value="NZ_CP032829.1"/>
</dbReference>
<accession>A0A494TMG4</accession>
<keyword evidence="1" id="KW-0472">Membrane</keyword>
<feature type="transmembrane region" description="Helical" evidence="1">
    <location>
        <begin position="42"/>
        <end position="66"/>
    </location>
</feature>
<dbReference type="AlphaFoldDB" id="A0A494TMG4"/>
<keyword evidence="1" id="KW-1133">Transmembrane helix</keyword>
<keyword evidence="3" id="KW-1185">Reference proteome</keyword>
<proteinExistence type="predicted"/>
<organism evidence="2 3">
    <name type="scientific">Sphingomonas paeninsulae</name>
    <dbReference type="NCBI Taxonomy" id="2319844"/>
    <lineage>
        <taxon>Bacteria</taxon>
        <taxon>Pseudomonadati</taxon>
        <taxon>Pseudomonadota</taxon>
        <taxon>Alphaproteobacteria</taxon>
        <taxon>Sphingomonadales</taxon>
        <taxon>Sphingomonadaceae</taxon>
        <taxon>Sphingomonas</taxon>
    </lineage>
</organism>
<evidence type="ECO:0000256" key="1">
    <source>
        <dbReference type="SAM" id="Phobius"/>
    </source>
</evidence>
<reference evidence="2 3" key="1">
    <citation type="submission" date="2018-09" db="EMBL/GenBank/DDBJ databases">
        <title>Sphingomonas peninsula sp. nov., isolated from fildes peninsula, Antarctic soil.</title>
        <authorList>
            <person name="Yingchao G."/>
        </authorList>
    </citation>
    <scope>NUCLEOTIDE SEQUENCE [LARGE SCALE GENOMIC DNA]</scope>
    <source>
        <strain evidence="2 3">YZ-8</strain>
    </source>
</reference>
<dbReference type="Proteomes" id="UP000276254">
    <property type="component" value="Chromosome"/>
</dbReference>
<dbReference type="OrthoDB" id="7595550at2"/>
<sequence>MGIISGWTIKRATGSGAVAAGAALILWAIYAMFAGASFEKVLVFPLAFALAATAFCGLSVLFMTLVDVRNHRRGQRVRAVRTFDVAFGLLLAIPSIAELRTLAEWL</sequence>
<keyword evidence="1" id="KW-0812">Transmembrane</keyword>
<evidence type="ECO:0000313" key="2">
    <source>
        <dbReference type="EMBL" id="AYJ86996.1"/>
    </source>
</evidence>
<name>A0A494TMG4_SPHPE</name>
<evidence type="ECO:0000313" key="3">
    <source>
        <dbReference type="Proteomes" id="UP000276254"/>
    </source>
</evidence>
<dbReference type="KEGG" id="spha:D3Y57_14915"/>
<dbReference type="EMBL" id="CP032829">
    <property type="protein sequence ID" value="AYJ86996.1"/>
    <property type="molecule type" value="Genomic_DNA"/>
</dbReference>
<protein>
    <submittedName>
        <fullName evidence="2">Uncharacterized protein</fullName>
    </submittedName>
</protein>
<feature type="transmembrane region" description="Helical" evidence="1">
    <location>
        <begin position="12"/>
        <end position="36"/>
    </location>
</feature>